<dbReference type="EMBL" id="LT629701">
    <property type="protein sequence ID" value="SDM38207.1"/>
    <property type="molecule type" value="Genomic_DNA"/>
</dbReference>
<evidence type="ECO:0000313" key="1">
    <source>
        <dbReference type="EMBL" id="SDM38207.1"/>
    </source>
</evidence>
<dbReference type="Proteomes" id="UP000183376">
    <property type="component" value="Chromosome I"/>
</dbReference>
<reference evidence="1 2" key="1">
    <citation type="submission" date="2016-10" db="EMBL/GenBank/DDBJ databases">
        <authorList>
            <person name="de Groot N.N."/>
        </authorList>
    </citation>
    <scope>NUCLEOTIDE SEQUENCE [LARGE SCALE GENOMIC DNA]</scope>
    <source>
        <strain evidence="1 2">DSM 44149</strain>
    </source>
</reference>
<name>A0A1G9SS95_ALLAB</name>
<organism evidence="1 2">
    <name type="scientific">Allokutzneria albata</name>
    <name type="common">Kibdelosporangium albatum</name>
    <dbReference type="NCBI Taxonomy" id="211114"/>
    <lineage>
        <taxon>Bacteria</taxon>
        <taxon>Bacillati</taxon>
        <taxon>Actinomycetota</taxon>
        <taxon>Actinomycetes</taxon>
        <taxon>Pseudonocardiales</taxon>
        <taxon>Pseudonocardiaceae</taxon>
        <taxon>Allokutzneria</taxon>
    </lineage>
</organism>
<gene>
    <name evidence="1" type="ORF">SAMN04489726_1346</name>
</gene>
<dbReference type="AlphaFoldDB" id="A0A1G9SS95"/>
<sequence length="86" mass="9559">MHCLLCGALRLLENVLLGTGHSTRWARRADSAPDDVWHAVTNAGQRYARMCCGASLHDVDVDVVARRPRGRKCSRCAERVTTVGRR</sequence>
<keyword evidence="2" id="KW-1185">Reference proteome</keyword>
<evidence type="ECO:0000313" key="2">
    <source>
        <dbReference type="Proteomes" id="UP000183376"/>
    </source>
</evidence>
<accession>A0A1G9SS95</accession>
<protein>
    <submittedName>
        <fullName evidence="1">Uncharacterized protein</fullName>
    </submittedName>
</protein>
<proteinExistence type="predicted"/>